<feature type="domain" description="C2" evidence="3">
    <location>
        <begin position="161"/>
        <end position="292"/>
    </location>
</feature>
<keyword evidence="2" id="KW-0106">Calcium</keyword>
<sequence length="468" mass="52727">MMADKALRQLTRGLTKECIEEGILMAPEEASSMEDAPYFQRFSADFFEQLDMLVEMHFGSALWQDILQAQQPQKKKTSPWEPSEAWTLLGPSTTGLLGPTTVESMYASEPLEDNQVTHDLPSPAAETCTTQCSLPAFEMTETTDAMTPELRLDAMLRMVRLARTIQRAAQKFKQLLHRSERPMQLQIHRATGLRPADWNGFSDPYVIVTAFELRGVQTRYEVANYMMTKTEIQYKTLNPVWDFTVLLPHMTPETTLCLTVVDYDFGSSPDFLGQATISMDQLHDSTALELKLGPLVHTPLYADGSPMSFGDRDTPGQGTLGLTLAPVPCLVSGLLRVLPPAPLVRSSWFGNGPTFQEMYGLLRSDTNTLLLYSAKDRAACSPSFLVPLDSIARILDQENDDGQWELHSHEKHALPPWTFRAEYCDESGGSEEERQRTHARWVKALSRATHRPVLVERSPSQFRFKFMT</sequence>
<keyword evidence="5" id="KW-1185">Reference proteome</keyword>
<dbReference type="SMART" id="SM00239">
    <property type="entry name" value="C2"/>
    <property type="match status" value="1"/>
</dbReference>
<name>T0RFA9_SAPDV</name>
<dbReference type="Gene3D" id="2.60.40.150">
    <property type="entry name" value="C2 domain"/>
    <property type="match status" value="1"/>
</dbReference>
<proteinExistence type="predicted"/>
<dbReference type="SUPFAM" id="SSF49562">
    <property type="entry name" value="C2 domain (Calcium/lipid-binding domain, CaLB)"/>
    <property type="match status" value="1"/>
</dbReference>
<dbReference type="GeneID" id="19952168"/>
<gene>
    <name evidence="4" type="ORF">SDRG_11441</name>
</gene>
<dbReference type="InterPro" id="IPR001849">
    <property type="entry name" value="PH_domain"/>
</dbReference>
<accession>T0RFA9</accession>
<dbReference type="OMA" id="RTHARWV"/>
<dbReference type="Proteomes" id="UP000030762">
    <property type="component" value="Unassembled WGS sequence"/>
</dbReference>
<dbReference type="GO" id="GO:0005509">
    <property type="term" value="F:calcium ion binding"/>
    <property type="evidence" value="ECO:0007669"/>
    <property type="project" value="TreeGrafter"/>
</dbReference>
<dbReference type="VEuPathDB" id="FungiDB:SDRG_11441"/>
<dbReference type="SMART" id="SM00233">
    <property type="entry name" value="PH"/>
    <property type="match status" value="1"/>
</dbReference>
<dbReference type="OrthoDB" id="270970at2759"/>
<dbReference type="Pfam" id="PF00168">
    <property type="entry name" value="C2"/>
    <property type="match status" value="1"/>
</dbReference>
<dbReference type="PANTHER" id="PTHR45911">
    <property type="entry name" value="C2 DOMAIN-CONTAINING PROTEIN"/>
    <property type="match status" value="1"/>
</dbReference>
<evidence type="ECO:0000256" key="1">
    <source>
        <dbReference type="ARBA" id="ARBA00022723"/>
    </source>
</evidence>
<dbReference type="PROSITE" id="PS50004">
    <property type="entry name" value="C2"/>
    <property type="match status" value="1"/>
</dbReference>
<dbReference type="InterPro" id="IPR035892">
    <property type="entry name" value="C2_domain_sf"/>
</dbReference>
<dbReference type="CDD" id="cd00821">
    <property type="entry name" value="PH"/>
    <property type="match status" value="1"/>
</dbReference>
<dbReference type="eggNOG" id="KOG1030">
    <property type="taxonomic scope" value="Eukaryota"/>
</dbReference>
<dbReference type="CDD" id="cd00030">
    <property type="entry name" value="C2"/>
    <property type="match status" value="1"/>
</dbReference>
<protein>
    <recommendedName>
        <fullName evidence="3">C2 domain-containing protein</fullName>
    </recommendedName>
</protein>
<keyword evidence="1" id="KW-0479">Metal-binding</keyword>
<dbReference type="EMBL" id="JH767172">
    <property type="protein sequence ID" value="EQC30968.1"/>
    <property type="molecule type" value="Genomic_DNA"/>
</dbReference>
<evidence type="ECO:0000313" key="4">
    <source>
        <dbReference type="EMBL" id="EQC30968.1"/>
    </source>
</evidence>
<evidence type="ECO:0000259" key="3">
    <source>
        <dbReference type="PROSITE" id="PS50004"/>
    </source>
</evidence>
<dbReference type="PANTHER" id="PTHR45911:SF4">
    <property type="entry name" value="MULTIPLE C2 AND TRANSMEMBRANE DOMAIN-CONTAINING PROTEIN"/>
    <property type="match status" value="1"/>
</dbReference>
<evidence type="ECO:0000256" key="2">
    <source>
        <dbReference type="ARBA" id="ARBA00022837"/>
    </source>
</evidence>
<dbReference type="InterPro" id="IPR000008">
    <property type="entry name" value="C2_dom"/>
</dbReference>
<dbReference type="AlphaFoldDB" id="T0RFA9"/>
<dbReference type="RefSeq" id="XP_008615706.1">
    <property type="nucleotide sequence ID" value="XM_008617484.1"/>
</dbReference>
<evidence type="ECO:0000313" key="5">
    <source>
        <dbReference type="Proteomes" id="UP000030762"/>
    </source>
</evidence>
<reference evidence="4 5" key="1">
    <citation type="submission" date="2012-04" db="EMBL/GenBank/DDBJ databases">
        <title>The Genome Sequence of Saprolegnia declina VS20.</title>
        <authorList>
            <consortium name="The Broad Institute Genome Sequencing Platform"/>
            <person name="Russ C."/>
            <person name="Nusbaum C."/>
            <person name="Tyler B."/>
            <person name="van West P."/>
            <person name="Dieguez-Uribeondo J."/>
            <person name="de Bruijn I."/>
            <person name="Tripathy S."/>
            <person name="Jiang R."/>
            <person name="Young S.K."/>
            <person name="Zeng Q."/>
            <person name="Gargeya S."/>
            <person name="Fitzgerald M."/>
            <person name="Haas B."/>
            <person name="Abouelleil A."/>
            <person name="Alvarado L."/>
            <person name="Arachchi H.M."/>
            <person name="Berlin A."/>
            <person name="Chapman S.B."/>
            <person name="Goldberg J."/>
            <person name="Griggs A."/>
            <person name="Gujja S."/>
            <person name="Hansen M."/>
            <person name="Howarth C."/>
            <person name="Imamovic A."/>
            <person name="Larimer J."/>
            <person name="McCowen C."/>
            <person name="Montmayeur A."/>
            <person name="Murphy C."/>
            <person name="Neiman D."/>
            <person name="Pearson M."/>
            <person name="Priest M."/>
            <person name="Roberts A."/>
            <person name="Saif S."/>
            <person name="Shea T."/>
            <person name="Sisk P."/>
            <person name="Sykes S."/>
            <person name="Wortman J."/>
            <person name="Nusbaum C."/>
            <person name="Birren B."/>
        </authorList>
    </citation>
    <scope>NUCLEOTIDE SEQUENCE [LARGE SCALE GENOMIC DNA]</scope>
    <source>
        <strain evidence="4 5">VS20</strain>
    </source>
</reference>
<dbReference type="STRING" id="1156394.T0RFA9"/>
<organism evidence="4 5">
    <name type="scientific">Saprolegnia diclina (strain VS20)</name>
    <dbReference type="NCBI Taxonomy" id="1156394"/>
    <lineage>
        <taxon>Eukaryota</taxon>
        <taxon>Sar</taxon>
        <taxon>Stramenopiles</taxon>
        <taxon>Oomycota</taxon>
        <taxon>Saprolegniomycetes</taxon>
        <taxon>Saprolegniales</taxon>
        <taxon>Saprolegniaceae</taxon>
        <taxon>Saprolegnia</taxon>
    </lineage>
</organism>
<dbReference type="GO" id="GO:0016020">
    <property type="term" value="C:membrane"/>
    <property type="evidence" value="ECO:0007669"/>
    <property type="project" value="TreeGrafter"/>
</dbReference>
<dbReference type="InParanoid" id="T0RFA9"/>